<dbReference type="OrthoDB" id="6900477at2"/>
<dbReference type="Proteomes" id="UP000255125">
    <property type="component" value="Unassembled WGS sequence"/>
</dbReference>
<dbReference type="EMBL" id="UGUS01000002">
    <property type="protein sequence ID" value="SUD33618.1"/>
    <property type="molecule type" value="Genomic_DNA"/>
</dbReference>
<sequence length="369" mass="38816">MNIANSPALVLLQVKDSSADLLSHPTPAGTKSTTGWSESADSRDAPASRDVNAAGENSSKGAKREKRGFKFPAFPRVFPKPVPKNPTVPSFGTAGTFTPKPQVTPRPAVGVQNSKGISSFREIVHKSQHPGLLLSGPSKPVVAQPKTFGDVATNLIAADRLVKAGVFKTGPSLKTVVRDAFVNASVNGLVSTPLSIGAYAGSVWSGESIKGSFSASTPLLPPAHLPAPSQLANGAVAAASSAGVDDVATTKLRLENSELKLLYATNTIQTLAEGGDAKALGKSPNWPTETNKRLDNLEKLYDAAEKNLSVIAAEFDFVFKPYKGDPTPGSQRVTDRLDALDKRNEAINKGIGRMVAIRELETQGKEETV</sequence>
<feature type="region of interest" description="Disordered" evidence="1">
    <location>
        <begin position="84"/>
        <end position="109"/>
    </location>
</feature>
<evidence type="ECO:0000256" key="1">
    <source>
        <dbReference type="SAM" id="MobiDB-lite"/>
    </source>
</evidence>
<evidence type="ECO:0000313" key="2">
    <source>
        <dbReference type="EMBL" id="SUD33618.1"/>
    </source>
</evidence>
<name>A0A379IJQ1_PSEFL</name>
<gene>
    <name evidence="2" type="ORF">NCTC10392_05017</name>
</gene>
<evidence type="ECO:0000313" key="3">
    <source>
        <dbReference type="Proteomes" id="UP000255125"/>
    </source>
</evidence>
<organism evidence="2 3">
    <name type="scientific">Pseudomonas fluorescens</name>
    <dbReference type="NCBI Taxonomy" id="294"/>
    <lineage>
        <taxon>Bacteria</taxon>
        <taxon>Pseudomonadati</taxon>
        <taxon>Pseudomonadota</taxon>
        <taxon>Gammaproteobacteria</taxon>
        <taxon>Pseudomonadales</taxon>
        <taxon>Pseudomonadaceae</taxon>
        <taxon>Pseudomonas</taxon>
    </lineage>
</organism>
<feature type="compositionally biased region" description="Polar residues" evidence="1">
    <location>
        <begin position="29"/>
        <end position="39"/>
    </location>
</feature>
<dbReference type="RefSeq" id="WP_144243177.1">
    <property type="nucleotide sequence ID" value="NZ_CP008896.1"/>
</dbReference>
<reference evidence="2 3" key="1">
    <citation type="submission" date="2018-06" db="EMBL/GenBank/DDBJ databases">
        <authorList>
            <consortium name="Pathogen Informatics"/>
            <person name="Doyle S."/>
        </authorList>
    </citation>
    <scope>NUCLEOTIDE SEQUENCE [LARGE SCALE GENOMIC DNA]</scope>
    <source>
        <strain evidence="2 3">NCTC10392</strain>
    </source>
</reference>
<feature type="compositionally biased region" description="Polar residues" evidence="1">
    <location>
        <begin position="87"/>
        <end position="101"/>
    </location>
</feature>
<proteinExistence type="predicted"/>
<protein>
    <submittedName>
        <fullName evidence="2">Uncharacterized protein</fullName>
    </submittedName>
</protein>
<dbReference type="AlphaFoldDB" id="A0A379IJQ1"/>
<feature type="region of interest" description="Disordered" evidence="1">
    <location>
        <begin position="20"/>
        <end position="66"/>
    </location>
</feature>
<accession>A0A379IJQ1</accession>